<dbReference type="EMBL" id="JANTQA010000076">
    <property type="protein sequence ID" value="KAJ3423457.1"/>
    <property type="molecule type" value="Genomic_DNA"/>
</dbReference>
<feature type="compositionally biased region" description="Polar residues" evidence="1">
    <location>
        <begin position="282"/>
        <end position="292"/>
    </location>
</feature>
<dbReference type="Proteomes" id="UP001146793">
    <property type="component" value="Unassembled WGS sequence"/>
</dbReference>
<evidence type="ECO:0000256" key="1">
    <source>
        <dbReference type="SAM" id="MobiDB-lite"/>
    </source>
</evidence>
<feature type="compositionally biased region" description="Basic residues" evidence="1">
    <location>
        <begin position="293"/>
        <end position="307"/>
    </location>
</feature>
<evidence type="ECO:0000313" key="3">
    <source>
        <dbReference type="Proteomes" id="UP001146793"/>
    </source>
</evidence>
<reference evidence="2" key="1">
    <citation type="submission" date="2022-08" db="EMBL/GenBank/DDBJ databases">
        <title>Novel sulphate-reducing endosymbionts in the free-living metamonad Anaeramoeba.</title>
        <authorList>
            <person name="Jerlstrom-Hultqvist J."/>
            <person name="Cepicka I."/>
            <person name="Gallot-Lavallee L."/>
            <person name="Salas-Leiva D."/>
            <person name="Curtis B.A."/>
            <person name="Zahonova K."/>
            <person name="Pipaliya S."/>
            <person name="Dacks J."/>
            <person name="Roger A.J."/>
        </authorList>
    </citation>
    <scope>NUCLEOTIDE SEQUENCE</scope>
    <source>
        <strain evidence="2">Busselton2</strain>
    </source>
</reference>
<feature type="compositionally biased region" description="Polar residues" evidence="1">
    <location>
        <begin position="254"/>
        <end position="263"/>
    </location>
</feature>
<accession>A0AAV7Y4L2</accession>
<sequence length="408" mass="47292">MNTRTKKSRTKTKNQERLELLLKNYPKSTTGLNLMTLKLINTPKKVLISKKAIDNSVEPKLTLQDLILFMIKKFNLFFDSETQETDDKFYVFHFYKAQKIDHLLAKSETNEFSQKIPLITKSLLFLLQNSSDLIQGLEAKHLEFGYSVPRQVSIEKDSLRRLCKDQNYKDPKNQVKKIFRALAFFFQARYNLVNKTNKNRIYLIFGRNYVENSGDDNSTKWGFLDLDLDQNKNFKSKNATNNHNYNHLNSRSSFTSNSDFIKNNSKENIDPNHPNERKRMISPNQKNQSTNPKRSKAKKRDKKRNTKTKQIIVTKQRETRQTLIQPEMMYHSTSPIPNNGCLLANNSSTIHSSSSQPTLPSCSSSLRSSRPKLSIASNDYEETLKLKSESELEGELVSLLLSLSERKF</sequence>
<feature type="compositionally biased region" description="Low complexity" evidence="1">
    <location>
        <begin position="236"/>
        <end position="253"/>
    </location>
</feature>
<keyword evidence="2" id="KW-0378">Hydrolase</keyword>
<feature type="region of interest" description="Disordered" evidence="1">
    <location>
        <begin position="348"/>
        <end position="369"/>
    </location>
</feature>
<dbReference type="GO" id="GO:0016787">
    <property type="term" value="F:hydrolase activity"/>
    <property type="evidence" value="ECO:0007669"/>
    <property type="project" value="UniProtKB-KW"/>
</dbReference>
<dbReference type="AlphaFoldDB" id="A0AAV7Y4L2"/>
<gene>
    <name evidence="2" type="ORF">M0812_29986</name>
</gene>
<feature type="compositionally biased region" description="Basic and acidic residues" evidence="1">
    <location>
        <begin position="264"/>
        <end position="279"/>
    </location>
</feature>
<name>A0AAV7Y4L2_9EUKA</name>
<comment type="caution">
    <text evidence="2">The sequence shown here is derived from an EMBL/GenBank/DDBJ whole genome shotgun (WGS) entry which is preliminary data.</text>
</comment>
<proteinExistence type="predicted"/>
<organism evidence="2 3">
    <name type="scientific">Anaeramoeba flamelloides</name>
    <dbReference type="NCBI Taxonomy" id="1746091"/>
    <lineage>
        <taxon>Eukaryota</taxon>
        <taxon>Metamonada</taxon>
        <taxon>Anaeramoebidae</taxon>
        <taxon>Anaeramoeba</taxon>
    </lineage>
</organism>
<protein>
    <submittedName>
        <fullName evidence="2">Glutathione hydrolase</fullName>
    </submittedName>
</protein>
<feature type="region of interest" description="Disordered" evidence="1">
    <location>
        <begin position="235"/>
        <end position="312"/>
    </location>
</feature>
<evidence type="ECO:0000313" key="2">
    <source>
        <dbReference type="EMBL" id="KAJ3423457.1"/>
    </source>
</evidence>